<evidence type="ECO:0000256" key="1">
    <source>
        <dbReference type="ARBA" id="ARBA00012417"/>
    </source>
</evidence>
<keyword evidence="12" id="KW-1185">Reference proteome</keyword>
<dbReference type="InterPro" id="IPR008921">
    <property type="entry name" value="DNA_pol3_clamp-load_cplx_C"/>
</dbReference>
<comment type="similarity">
    <text evidence="7">Belongs to the DNA polymerase HolA subunit family.</text>
</comment>
<dbReference type="SUPFAM" id="SSF48019">
    <property type="entry name" value="post-AAA+ oligomerization domain-like"/>
    <property type="match status" value="1"/>
</dbReference>
<keyword evidence="6" id="KW-0239">DNA-directed DNA polymerase</keyword>
<evidence type="ECO:0000256" key="7">
    <source>
        <dbReference type="ARBA" id="ARBA00034754"/>
    </source>
</evidence>
<dbReference type="NCBIfam" id="TIGR01128">
    <property type="entry name" value="holA"/>
    <property type="match status" value="1"/>
</dbReference>
<evidence type="ECO:0000259" key="9">
    <source>
        <dbReference type="Pfam" id="PF06144"/>
    </source>
</evidence>
<dbReference type="PANTHER" id="PTHR34388">
    <property type="entry name" value="DNA POLYMERASE III SUBUNIT DELTA"/>
    <property type="match status" value="1"/>
</dbReference>
<dbReference type="GO" id="GO:0003677">
    <property type="term" value="F:DNA binding"/>
    <property type="evidence" value="ECO:0007669"/>
    <property type="project" value="InterPro"/>
</dbReference>
<organism evidence="11">
    <name type="scientific">Vecturithrix granuli</name>
    <dbReference type="NCBI Taxonomy" id="1499967"/>
    <lineage>
        <taxon>Bacteria</taxon>
        <taxon>Candidatus Moduliflexota</taxon>
        <taxon>Candidatus Vecturitrichia</taxon>
        <taxon>Candidatus Vecturitrichales</taxon>
        <taxon>Candidatus Vecturitrichaceae</taxon>
        <taxon>Candidatus Vecturithrix</taxon>
    </lineage>
</organism>
<dbReference type="Gene3D" id="1.20.272.10">
    <property type="match status" value="1"/>
</dbReference>
<dbReference type="STRING" id="1499967.U27_01151"/>
<evidence type="ECO:0000256" key="8">
    <source>
        <dbReference type="ARBA" id="ARBA00049244"/>
    </source>
</evidence>
<dbReference type="Gene3D" id="3.40.50.300">
    <property type="entry name" value="P-loop containing nucleotide triphosphate hydrolases"/>
    <property type="match status" value="1"/>
</dbReference>
<feature type="domain" description="DNA polymerase III delta N-terminal" evidence="9">
    <location>
        <begin position="26"/>
        <end position="139"/>
    </location>
</feature>
<protein>
    <recommendedName>
        <fullName evidence="2">DNA polymerase III subunit delta</fullName>
        <ecNumber evidence="1">2.7.7.7</ecNumber>
    </recommendedName>
</protein>
<dbReference type="InterPro" id="IPR005790">
    <property type="entry name" value="DNA_polIII_delta"/>
</dbReference>
<evidence type="ECO:0000313" key="11">
    <source>
        <dbReference type="EMBL" id="GAK61251.1"/>
    </source>
</evidence>
<keyword evidence="4" id="KW-0548">Nucleotidyltransferase</keyword>
<evidence type="ECO:0000256" key="6">
    <source>
        <dbReference type="ARBA" id="ARBA00022932"/>
    </source>
</evidence>
<keyword evidence="5" id="KW-0235">DNA replication</keyword>
<dbReference type="eggNOG" id="COG1466">
    <property type="taxonomic scope" value="Bacteria"/>
</dbReference>
<accession>A0A081C9J6</accession>
<evidence type="ECO:0000313" key="12">
    <source>
        <dbReference type="Proteomes" id="UP000030661"/>
    </source>
</evidence>
<keyword evidence="3" id="KW-0808">Transferase</keyword>
<dbReference type="Pfam" id="PF06144">
    <property type="entry name" value="DNA_pol3_delta"/>
    <property type="match status" value="1"/>
</dbReference>
<dbReference type="GO" id="GO:0006261">
    <property type="term" value="P:DNA-templated DNA replication"/>
    <property type="evidence" value="ECO:0007669"/>
    <property type="project" value="TreeGrafter"/>
</dbReference>
<evidence type="ECO:0000256" key="4">
    <source>
        <dbReference type="ARBA" id="ARBA00022695"/>
    </source>
</evidence>
<proteinExistence type="inferred from homology"/>
<dbReference type="PANTHER" id="PTHR34388:SF1">
    <property type="entry name" value="DNA POLYMERASE III SUBUNIT DELTA"/>
    <property type="match status" value="1"/>
</dbReference>
<dbReference type="InterPro" id="IPR010372">
    <property type="entry name" value="DNA_pol3_delta_N"/>
</dbReference>
<dbReference type="Pfam" id="PF21694">
    <property type="entry name" value="DNA_pol3_delta_C"/>
    <property type="match status" value="1"/>
</dbReference>
<dbReference type="EMBL" id="DF820478">
    <property type="protein sequence ID" value="GAK61251.1"/>
    <property type="molecule type" value="Genomic_DNA"/>
</dbReference>
<evidence type="ECO:0000256" key="5">
    <source>
        <dbReference type="ARBA" id="ARBA00022705"/>
    </source>
</evidence>
<dbReference type="HOGENOM" id="CLU_044694_2_1_0"/>
<evidence type="ECO:0000259" key="10">
    <source>
        <dbReference type="Pfam" id="PF21694"/>
    </source>
</evidence>
<dbReference type="EC" id="2.7.7.7" evidence="1"/>
<name>A0A081C9J6_VECG1</name>
<reference evidence="11" key="1">
    <citation type="journal article" date="2015" name="PeerJ">
        <title>First genomic representation of candidate bacterial phylum KSB3 points to enhanced environmental sensing as a trigger of wastewater bulking.</title>
        <authorList>
            <person name="Sekiguchi Y."/>
            <person name="Ohashi A."/>
            <person name="Parks D.H."/>
            <person name="Yamauchi T."/>
            <person name="Tyson G.W."/>
            <person name="Hugenholtz P."/>
        </authorList>
    </citation>
    <scope>NUCLEOTIDE SEQUENCE [LARGE SCALE GENOMIC DNA]</scope>
</reference>
<dbReference type="AlphaFoldDB" id="A0A081C9J6"/>
<dbReference type="InterPro" id="IPR027417">
    <property type="entry name" value="P-loop_NTPase"/>
</dbReference>
<dbReference type="SUPFAM" id="SSF52540">
    <property type="entry name" value="P-loop containing nucleoside triphosphate hydrolases"/>
    <property type="match status" value="1"/>
</dbReference>
<dbReference type="Proteomes" id="UP000030661">
    <property type="component" value="Unassembled WGS sequence"/>
</dbReference>
<evidence type="ECO:0000256" key="2">
    <source>
        <dbReference type="ARBA" id="ARBA00017703"/>
    </source>
</evidence>
<sequence length="337" mass="38260">MAARKEYITYAELLKHLDQGMIKPVYLFQGQETFLIEECVERLKQTLIPPESADFNVDKFAGKDMVAADVLDLAQTIPFLSKWRLIIVTDIDDLSAEAQKQMLPYLSHPNPSTCLVFTGSKLDSRTKFAQVLKKAGEIVQFWKLFDRDLPQWISARAKLYGCRISLQTAAYLSEVVGNELRQLDNELKKVVAYASDKELTPAVVERVVGNVRERDIFEMIDAVSTGNLVDALRILRQLLTEGEEPLKILALLSRQFRLLWKTKVHLVEQKSLSVTQIANKIGVSPKLAENLQKQVQRFSQIKLKQGLKRLYEVDLALKSSTNSPNILLEDLLIDLCT</sequence>
<feature type="domain" description="DNA polymerase III delta subunit-like C-terminal" evidence="10">
    <location>
        <begin position="213"/>
        <end position="334"/>
    </location>
</feature>
<evidence type="ECO:0000256" key="3">
    <source>
        <dbReference type="ARBA" id="ARBA00022679"/>
    </source>
</evidence>
<dbReference type="GO" id="GO:0009360">
    <property type="term" value="C:DNA polymerase III complex"/>
    <property type="evidence" value="ECO:0007669"/>
    <property type="project" value="InterPro"/>
</dbReference>
<comment type="catalytic activity">
    <reaction evidence="8">
        <text>DNA(n) + a 2'-deoxyribonucleoside 5'-triphosphate = DNA(n+1) + diphosphate</text>
        <dbReference type="Rhea" id="RHEA:22508"/>
        <dbReference type="Rhea" id="RHEA-COMP:17339"/>
        <dbReference type="Rhea" id="RHEA-COMP:17340"/>
        <dbReference type="ChEBI" id="CHEBI:33019"/>
        <dbReference type="ChEBI" id="CHEBI:61560"/>
        <dbReference type="ChEBI" id="CHEBI:173112"/>
        <dbReference type="EC" id="2.7.7.7"/>
    </reaction>
</comment>
<dbReference type="GO" id="GO:0003887">
    <property type="term" value="F:DNA-directed DNA polymerase activity"/>
    <property type="evidence" value="ECO:0007669"/>
    <property type="project" value="UniProtKB-KW"/>
</dbReference>
<dbReference type="InterPro" id="IPR048466">
    <property type="entry name" value="DNA_pol3_delta-like_C"/>
</dbReference>
<dbReference type="Gene3D" id="1.10.8.60">
    <property type="match status" value="1"/>
</dbReference>
<gene>
    <name evidence="11" type="ORF">U27_01151</name>
</gene>